<evidence type="ECO:0000259" key="5">
    <source>
        <dbReference type="PROSITE" id="PS50103"/>
    </source>
</evidence>
<dbReference type="EMBL" id="AB996599">
    <property type="protein sequence ID" value="BAS01414.1"/>
    <property type="molecule type" value="Genomic_DNA"/>
</dbReference>
<dbReference type="InterPro" id="IPR036855">
    <property type="entry name" value="Znf_CCCH_sf"/>
</dbReference>
<evidence type="ECO:0000256" key="2">
    <source>
        <dbReference type="ARBA" id="ARBA00022771"/>
    </source>
</evidence>
<dbReference type="GO" id="GO:0008270">
    <property type="term" value="F:zinc ion binding"/>
    <property type="evidence" value="ECO:0007669"/>
    <property type="project" value="UniProtKB-KW"/>
</dbReference>
<keyword evidence="2 4" id="KW-0863">Zinc-finger</keyword>
<evidence type="ECO:0000256" key="4">
    <source>
        <dbReference type="PROSITE-ProRule" id="PRU00723"/>
    </source>
</evidence>
<reference evidence="6" key="1">
    <citation type="journal article" date="2015" name="Genome Biol. Evol.">
        <title>Nucleomorph Genome Sequences of Two Chlorarachniophytes, Amorphochlora amoebiformis and Lotharella vacuolata.</title>
        <authorList>
            <person name="Suzuki S."/>
            <person name="Shirato S."/>
            <person name="Hirakawa Y."/>
            <person name="Ishida K."/>
        </authorList>
    </citation>
    <scope>NUCLEOTIDE SEQUENCE</scope>
    <source>
        <strain evidence="6">CCMP240</strain>
    </source>
</reference>
<dbReference type="InterPro" id="IPR000571">
    <property type="entry name" value="Znf_CCCH"/>
</dbReference>
<dbReference type="PROSITE" id="PS50103">
    <property type="entry name" value="ZF_C3H1"/>
    <property type="match status" value="1"/>
</dbReference>
<keyword evidence="3 4" id="KW-0862">Zinc</keyword>
<keyword evidence="1 4" id="KW-0479">Metal-binding</keyword>
<dbReference type="AlphaFoldDB" id="A0A0H5BQR6"/>
<geneLocation type="nucleomorph" evidence="6"/>
<keyword evidence="6" id="KW-0542">Nucleomorph</keyword>
<accession>A0A0H5BQR6</accession>
<evidence type="ECO:0000256" key="1">
    <source>
        <dbReference type="ARBA" id="ARBA00022723"/>
    </source>
</evidence>
<organism evidence="6">
    <name type="scientific">Lotharella vacuolata</name>
    <dbReference type="NCBI Taxonomy" id="74820"/>
    <lineage>
        <taxon>Eukaryota</taxon>
        <taxon>Sar</taxon>
        <taxon>Rhizaria</taxon>
        <taxon>Cercozoa</taxon>
        <taxon>Chlorarachniophyceae</taxon>
        <taxon>Lotharella</taxon>
    </lineage>
</organism>
<evidence type="ECO:0000256" key="3">
    <source>
        <dbReference type="ARBA" id="ARBA00022833"/>
    </source>
</evidence>
<feature type="domain" description="C3H1-type" evidence="5">
    <location>
        <begin position="67"/>
        <end position="95"/>
    </location>
</feature>
<dbReference type="Pfam" id="PF00642">
    <property type="entry name" value="zf-CCCH"/>
    <property type="match status" value="1"/>
</dbReference>
<name>A0A0H5BQR6_9EUKA</name>
<dbReference type="SUPFAM" id="SSF90229">
    <property type="entry name" value="CCCH zinc finger"/>
    <property type="match status" value="1"/>
</dbReference>
<gene>
    <name evidence="6" type="primary">cwf24</name>
</gene>
<sequence>MYSILLTFLIKKKIEKKKLIKSIKKKCLNILKKIKIKIKCRMFNKNKISKIKFKKSNDLKTNHYFFDKDPLSCKEYKMLGICAYGNSCKFIHDRKIIGYCNIKY</sequence>
<proteinExistence type="predicted"/>
<evidence type="ECO:0000313" key="6">
    <source>
        <dbReference type="EMBL" id="BAS01414.1"/>
    </source>
</evidence>
<protein>
    <submittedName>
        <fullName evidence="6">DNA binding protein</fullName>
    </submittedName>
</protein>
<feature type="zinc finger region" description="C3H1-type" evidence="4">
    <location>
        <begin position="67"/>
        <end position="95"/>
    </location>
</feature>